<dbReference type="SUPFAM" id="SSF52922">
    <property type="entry name" value="TK C-terminal domain-like"/>
    <property type="match status" value="1"/>
</dbReference>
<dbReference type="SMART" id="SM00861">
    <property type="entry name" value="Transket_pyr"/>
    <property type="match status" value="1"/>
</dbReference>
<dbReference type="FunFam" id="3.40.50.970:FF:000129">
    <property type="entry name" value="Transketolase"/>
    <property type="match status" value="1"/>
</dbReference>
<reference evidence="5 6" key="1">
    <citation type="submission" date="2011-05" db="EMBL/GenBank/DDBJ databases">
        <title>Whole genome sequence of Microlunatus phosphovorus NM-1.</title>
        <authorList>
            <person name="Hosoyama A."/>
            <person name="Sasaki K."/>
            <person name="Harada T."/>
            <person name="Igarashi R."/>
            <person name="Kawakoshi A."/>
            <person name="Sasagawa M."/>
            <person name="Fukada J."/>
            <person name="Nakamura S."/>
            <person name="Katano Y."/>
            <person name="Hanada S."/>
            <person name="Kamagata Y."/>
            <person name="Nakamura N."/>
            <person name="Yamazaki S."/>
            <person name="Fujita N."/>
        </authorList>
    </citation>
    <scope>NUCLEOTIDE SEQUENCE [LARGE SCALE GENOMIC DNA]</scope>
    <source>
        <strain evidence="6">ATCC 700054 / DSM 10555 / JCM 9379 / NBRC 101784 / NCIMB 13414 / VKM Ac-1990 / NM-1</strain>
    </source>
</reference>
<dbReference type="InterPro" id="IPR033248">
    <property type="entry name" value="Transketolase_C"/>
</dbReference>
<feature type="domain" description="Transketolase-like pyrimidine-binding" evidence="4">
    <location>
        <begin position="4"/>
        <end position="169"/>
    </location>
</feature>
<dbReference type="PANTHER" id="PTHR43825">
    <property type="entry name" value="PYRUVATE DEHYDROGENASE E1 COMPONENT"/>
    <property type="match status" value="1"/>
</dbReference>
<evidence type="ECO:0000256" key="2">
    <source>
        <dbReference type="ARBA" id="ARBA00007131"/>
    </source>
</evidence>
<dbReference type="RefSeq" id="WP_013864087.1">
    <property type="nucleotide sequence ID" value="NC_015635.1"/>
</dbReference>
<dbReference type="Gene3D" id="3.40.50.970">
    <property type="match status" value="1"/>
</dbReference>
<accession>F5XLF8</accession>
<dbReference type="HOGENOM" id="CLU_009227_1_1_11"/>
<dbReference type="InterPro" id="IPR009014">
    <property type="entry name" value="Transketo_C/PFOR_II"/>
</dbReference>
<dbReference type="EMBL" id="AP012204">
    <property type="protein sequence ID" value="BAK36224.1"/>
    <property type="molecule type" value="Genomic_DNA"/>
</dbReference>
<dbReference type="Pfam" id="PF02780">
    <property type="entry name" value="Transketolase_C"/>
    <property type="match status" value="1"/>
</dbReference>
<dbReference type="eggNOG" id="COG3958">
    <property type="taxonomic scope" value="Bacteria"/>
</dbReference>
<keyword evidence="6" id="KW-1185">Reference proteome</keyword>
<gene>
    <name evidence="5" type="ordered locus">MLP_32100</name>
</gene>
<keyword evidence="3" id="KW-0786">Thiamine pyrophosphate</keyword>
<evidence type="ECO:0000256" key="1">
    <source>
        <dbReference type="ARBA" id="ARBA00001964"/>
    </source>
</evidence>
<comment type="similarity">
    <text evidence="2">Belongs to the transketolase family.</text>
</comment>
<organism evidence="5 6">
    <name type="scientific">Microlunatus phosphovorus (strain ATCC 700054 / DSM 10555 / JCM 9379 / NBRC 101784 / NCIMB 13414 / VKM Ac-1990 / NM-1)</name>
    <dbReference type="NCBI Taxonomy" id="1032480"/>
    <lineage>
        <taxon>Bacteria</taxon>
        <taxon>Bacillati</taxon>
        <taxon>Actinomycetota</taxon>
        <taxon>Actinomycetes</taxon>
        <taxon>Propionibacteriales</taxon>
        <taxon>Propionibacteriaceae</taxon>
        <taxon>Microlunatus</taxon>
    </lineage>
</organism>
<protein>
    <submittedName>
        <fullName evidence="5">Putative transketolase</fullName>
    </submittedName>
</protein>
<dbReference type="Pfam" id="PF02779">
    <property type="entry name" value="Transket_pyr"/>
    <property type="match status" value="1"/>
</dbReference>
<comment type="cofactor">
    <cofactor evidence="1">
        <name>thiamine diphosphate</name>
        <dbReference type="ChEBI" id="CHEBI:58937"/>
    </cofactor>
</comment>
<dbReference type="STRING" id="1032480.MLP_32100"/>
<evidence type="ECO:0000313" key="5">
    <source>
        <dbReference type="EMBL" id="BAK36224.1"/>
    </source>
</evidence>
<proteinExistence type="inferred from homology"/>
<dbReference type="Proteomes" id="UP000007947">
    <property type="component" value="Chromosome"/>
</dbReference>
<dbReference type="CDD" id="cd07033">
    <property type="entry name" value="TPP_PYR_DXS_TK_like"/>
    <property type="match status" value="1"/>
</dbReference>
<dbReference type="OrthoDB" id="8732661at2"/>
<evidence type="ECO:0000313" key="6">
    <source>
        <dbReference type="Proteomes" id="UP000007947"/>
    </source>
</evidence>
<dbReference type="KEGG" id="mph:MLP_32100"/>
<dbReference type="GO" id="GO:0000287">
    <property type="term" value="F:magnesium ion binding"/>
    <property type="evidence" value="ECO:0007669"/>
    <property type="project" value="UniProtKB-ARBA"/>
</dbReference>
<dbReference type="AlphaFoldDB" id="F5XLF8"/>
<evidence type="ECO:0000256" key="3">
    <source>
        <dbReference type="ARBA" id="ARBA00023052"/>
    </source>
</evidence>
<dbReference type="Gene3D" id="3.40.50.920">
    <property type="match status" value="1"/>
</dbReference>
<evidence type="ECO:0000259" key="4">
    <source>
        <dbReference type="SMART" id="SM00861"/>
    </source>
</evidence>
<dbReference type="InterPro" id="IPR029061">
    <property type="entry name" value="THDP-binding"/>
</dbReference>
<sequence length="325" mass="33868">MSGTAMRDVWGTKLVELGDADPRTVVLDGDLGNSTKADKFAKAHPDRFFQMGIAEQNLVGAAAGLAATGFVPWTSSFTVFFTHRALDPIRMLVAQSHANVKIVGSYSGLLIGAVGKTHLDVQDLAIMRAMPDMTVLAPADEAELRSMMDWAQAFDGPVYFRLVRDAVPDLFGADYVFVPGAIQVVNDGGPDPAVVFVSTGGQTARVVEAANQLAESGIAATVIHAPSLKPFDAEGLVAAVGGTPLVVTVEEHTVAGGLGGLVAETLASAGAGAGARVVRFGLDDVWGESASNEFLLEKHGLSADRVAERTAALLDREPATQGTSR</sequence>
<dbReference type="InterPro" id="IPR005475">
    <property type="entry name" value="Transketolase-like_Pyr-bd"/>
</dbReference>
<dbReference type="PANTHER" id="PTHR43825:SF1">
    <property type="entry name" value="TRANSKETOLASE-LIKE PYRIMIDINE-BINDING DOMAIN-CONTAINING PROTEIN"/>
    <property type="match status" value="1"/>
</dbReference>
<dbReference type="SUPFAM" id="SSF52518">
    <property type="entry name" value="Thiamin diphosphate-binding fold (THDP-binding)"/>
    <property type="match status" value="1"/>
</dbReference>
<dbReference type="InterPro" id="IPR051157">
    <property type="entry name" value="PDH/Transketolase"/>
</dbReference>
<name>F5XLF8_MICPN</name>